<protein>
    <submittedName>
        <fullName evidence="1">Uncharacterized protein</fullName>
    </submittedName>
</protein>
<proteinExistence type="predicted"/>
<gene>
    <name evidence="1" type="ORF">LCGC14_2813120</name>
</gene>
<name>A0A0F9ASR1_9ZZZZ</name>
<dbReference type="EMBL" id="LAZR01053109">
    <property type="protein sequence ID" value="KKK81469.1"/>
    <property type="molecule type" value="Genomic_DNA"/>
</dbReference>
<dbReference type="AlphaFoldDB" id="A0A0F9ASR1"/>
<accession>A0A0F9ASR1</accession>
<sequence length="38" mass="4505">MEYKEELMDALNLLFKAKVMSRVAYSAIQSEISDRYFN</sequence>
<comment type="caution">
    <text evidence="1">The sequence shown here is derived from an EMBL/GenBank/DDBJ whole genome shotgun (WGS) entry which is preliminary data.</text>
</comment>
<evidence type="ECO:0000313" key="1">
    <source>
        <dbReference type="EMBL" id="KKK81469.1"/>
    </source>
</evidence>
<reference evidence="1" key="1">
    <citation type="journal article" date="2015" name="Nature">
        <title>Complex archaea that bridge the gap between prokaryotes and eukaryotes.</title>
        <authorList>
            <person name="Spang A."/>
            <person name="Saw J.H."/>
            <person name="Jorgensen S.L."/>
            <person name="Zaremba-Niedzwiedzka K."/>
            <person name="Martijn J."/>
            <person name="Lind A.E."/>
            <person name="van Eijk R."/>
            <person name="Schleper C."/>
            <person name="Guy L."/>
            <person name="Ettema T.J."/>
        </authorList>
    </citation>
    <scope>NUCLEOTIDE SEQUENCE</scope>
</reference>
<organism evidence="1">
    <name type="scientific">marine sediment metagenome</name>
    <dbReference type="NCBI Taxonomy" id="412755"/>
    <lineage>
        <taxon>unclassified sequences</taxon>
        <taxon>metagenomes</taxon>
        <taxon>ecological metagenomes</taxon>
    </lineage>
</organism>